<dbReference type="AlphaFoldDB" id="A0A9D1F0I5"/>
<evidence type="ECO:0000313" key="4">
    <source>
        <dbReference type="Proteomes" id="UP000823928"/>
    </source>
</evidence>
<reference evidence="3" key="2">
    <citation type="journal article" date="2021" name="PeerJ">
        <title>Extensive microbial diversity within the chicken gut microbiome revealed by metagenomics and culture.</title>
        <authorList>
            <person name="Gilroy R."/>
            <person name="Ravi A."/>
            <person name="Getino M."/>
            <person name="Pursley I."/>
            <person name="Horton D.L."/>
            <person name="Alikhan N.F."/>
            <person name="Baker D."/>
            <person name="Gharbi K."/>
            <person name="Hall N."/>
            <person name="Watson M."/>
            <person name="Adriaenssens E.M."/>
            <person name="Foster-Nyarko E."/>
            <person name="Jarju S."/>
            <person name="Secka A."/>
            <person name="Antonio M."/>
            <person name="Oren A."/>
            <person name="Chaudhuri R.R."/>
            <person name="La Ragione R."/>
            <person name="Hildebrand F."/>
            <person name="Pallen M.J."/>
        </authorList>
    </citation>
    <scope>NUCLEOTIDE SEQUENCE</scope>
    <source>
        <strain evidence="3">6276</strain>
    </source>
</reference>
<name>A0A9D1F0I5_9BACT</name>
<protein>
    <recommendedName>
        <fullName evidence="2">Glycosyl hydrolase family 13 catalytic domain-containing protein</fullName>
    </recommendedName>
</protein>
<gene>
    <name evidence="3" type="ORF">IAC10_10955</name>
</gene>
<dbReference type="Gene3D" id="3.20.20.80">
    <property type="entry name" value="Glycosidases"/>
    <property type="match status" value="1"/>
</dbReference>
<dbReference type="SMART" id="SM00642">
    <property type="entry name" value="Aamy"/>
    <property type="match status" value="1"/>
</dbReference>
<reference evidence="3" key="1">
    <citation type="submission" date="2020-10" db="EMBL/GenBank/DDBJ databases">
        <authorList>
            <person name="Gilroy R."/>
        </authorList>
    </citation>
    <scope>NUCLEOTIDE SEQUENCE</scope>
    <source>
        <strain evidence="3">6276</strain>
    </source>
</reference>
<dbReference type="GO" id="GO:0004556">
    <property type="term" value="F:alpha-amylase activity"/>
    <property type="evidence" value="ECO:0007669"/>
    <property type="project" value="TreeGrafter"/>
</dbReference>
<comment type="caution">
    <text evidence="3">The sequence shown here is derived from an EMBL/GenBank/DDBJ whole genome shotgun (WGS) entry which is preliminary data.</text>
</comment>
<dbReference type="EMBL" id="DVIU01000215">
    <property type="protein sequence ID" value="HIS37126.1"/>
    <property type="molecule type" value="Genomic_DNA"/>
</dbReference>
<dbReference type="GO" id="GO:0009313">
    <property type="term" value="P:oligosaccharide catabolic process"/>
    <property type="evidence" value="ECO:0007669"/>
    <property type="project" value="TreeGrafter"/>
</dbReference>
<dbReference type="Proteomes" id="UP000823928">
    <property type="component" value="Unassembled WGS sequence"/>
</dbReference>
<dbReference type="InterPro" id="IPR006047">
    <property type="entry name" value="GH13_cat_dom"/>
</dbReference>
<evidence type="ECO:0000259" key="2">
    <source>
        <dbReference type="SMART" id="SM00642"/>
    </source>
</evidence>
<organism evidence="3 4">
    <name type="scientific">Candidatus Scatousia excrementigallinarum</name>
    <dbReference type="NCBI Taxonomy" id="2840935"/>
    <lineage>
        <taxon>Bacteria</taxon>
        <taxon>Candidatus Scatousia</taxon>
    </lineage>
</organism>
<accession>A0A9D1F0I5</accession>
<dbReference type="PANTHER" id="PTHR10357">
    <property type="entry name" value="ALPHA-AMYLASE FAMILY MEMBER"/>
    <property type="match status" value="1"/>
</dbReference>
<dbReference type="PANTHER" id="PTHR10357:SF179">
    <property type="entry name" value="NEUTRAL AND BASIC AMINO ACID TRANSPORT PROTEIN RBAT"/>
    <property type="match status" value="1"/>
</dbReference>
<dbReference type="SUPFAM" id="SSF51445">
    <property type="entry name" value="(Trans)glycosidases"/>
    <property type="match status" value="1"/>
</dbReference>
<sequence>MIQTSNLLTQYINKPPMMPKASKPESEVKNQNSGSAPQGLLSLYLQNLALRNKPVVQPNVSKTDAVQNCEPVKKIVYRNNLRSMFRHNQANILAIIPRTFNAKDTNKNGYIDGSEQGGTFINAIDRLDEVKEDGFNTLHLLPISTPGKVKAMGTAGSVYSPKDLLEIDPKLYDPSAPGTVKDQFKKFIDECHKRGIKVMLDLPSCASYEMFLNHPEWMAMERDGLAKTPQGWNDIRMFQPWEDEGKRTLNPKLLELHKQFVDMCIDLGVDGIRADVARAKPVEFWDIIIPYSRMRDPEFAWLAETYTYEDASPQANMPYDRPEDSLRAGFDAIYGQYHIFHEWANAHTFMDYVKENLDMSYRLDRGKSLIGSFATHDDISPMFHGGADYCKMTLGLQATMPMLNMYQVDGFQNGDYYLYPYEDKYNPETQTDNHEMTVHRGRLDIFNASRKPGGDDESIRTFLQDANQLRKDYADIVGPEGTFIELEKVDDKNDQIIAYARHFNGKTLLVLANKNVNRGVACKVKIPTLKASQKLINLLPSYGKESIFQAVDGELRADLGPARVHVFEIDTPYIENYTRNVYKQH</sequence>
<feature type="region of interest" description="Disordered" evidence="1">
    <location>
        <begin position="12"/>
        <end position="35"/>
    </location>
</feature>
<feature type="domain" description="Glycosyl hydrolase family 13 catalytic" evidence="2">
    <location>
        <begin position="94"/>
        <end position="450"/>
    </location>
</feature>
<proteinExistence type="predicted"/>
<dbReference type="InterPro" id="IPR017853">
    <property type="entry name" value="GH"/>
</dbReference>
<evidence type="ECO:0000313" key="3">
    <source>
        <dbReference type="EMBL" id="HIS37126.1"/>
    </source>
</evidence>
<evidence type="ECO:0000256" key="1">
    <source>
        <dbReference type="SAM" id="MobiDB-lite"/>
    </source>
</evidence>